<dbReference type="GeneID" id="81124332"/>
<evidence type="ECO:0000313" key="4">
    <source>
        <dbReference type="EMBL" id="MFC7070536.1"/>
    </source>
</evidence>
<evidence type="ECO:0000313" key="5">
    <source>
        <dbReference type="Proteomes" id="UP001596461"/>
    </source>
</evidence>
<evidence type="ECO:0000259" key="3">
    <source>
        <dbReference type="Pfam" id="PF00535"/>
    </source>
</evidence>
<dbReference type="SUPFAM" id="SSF53448">
    <property type="entry name" value="Nucleotide-diphospho-sugar transferases"/>
    <property type="match status" value="1"/>
</dbReference>
<comment type="caution">
    <text evidence="4">The sequence shown here is derived from an EMBL/GenBank/DDBJ whole genome shotgun (WGS) entry which is preliminary data.</text>
</comment>
<keyword evidence="2" id="KW-1133">Transmembrane helix</keyword>
<dbReference type="Pfam" id="PF00535">
    <property type="entry name" value="Glycos_transf_2"/>
    <property type="match status" value="1"/>
</dbReference>
<dbReference type="EMBL" id="JBHTAH010000011">
    <property type="protein sequence ID" value="MFC7070536.1"/>
    <property type="molecule type" value="Genomic_DNA"/>
</dbReference>
<feature type="domain" description="Glycosyltransferase 2-like" evidence="3">
    <location>
        <begin position="140"/>
        <end position="301"/>
    </location>
</feature>
<feature type="region of interest" description="Disordered" evidence="1">
    <location>
        <begin position="1"/>
        <end position="21"/>
    </location>
</feature>
<dbReference type="AlphaFoldDB" id="A0ABD5WB68"/>
<dbReference type="PANTHER" id="PTHR48090">
    <property type="entry name" value="UNDECAPRENYL-PHOSPHATE 4-DEOXY-4-FORMAMIDO-L-ARABINOSE TRANSFERASE-RELATED"/>
    <property type="match status" value="1"/>
</dbReference>
<sequence length="434" mass="45505">MSEKIDARSSGDGSTSTNDPAIGVVARSGDAEWVASTVVRARRSGYQPIVAGPVGTEWRTYADALDAIAVETDGGPAAGGDPTEALVAAARDRGFPGIVLYDQRDGRLDVEGSVRRLHETDDYAVGALTGPPVDAGRVLVGIPAYNEAATIGDVVAEGTAYADAVLVVDDGSDDRTAAVAETAGATVIEHDHNRGYGGALKTLFEQADRLGVDHLVVLDADSQHDPADVPDLVETQRRTGAEIVVGSRFVDGGATDAPLYRRAGLLVVNVLTNVGCGAVTPRQWVRDTQSGFRAYSREAVESLAADATIADRMDASTDILDHAVSRGYDVEEVGTTVSYDVEEANSRHPLTHGLTLVRNLGATLQRRRPLSTLGVGGFASWIVGLWVGQWTFLRFLETGALQTSTATVSAVLVLLGLLACVVAAVLHALSIHGE</sequence>
<reference evidence="4 5" key="1">
    <citation type="journal article" date="2019" name="Int. J. Syst. Evol. Microbiol.">
        <title>The Global Catalogue of Microorganisms (GCM) 10K type strain sequencing project: providing services to taxonomists for standard genome sequencing and annotation.</title>
        <authorList>
            <consortium name="The Broad Institute Genomics Platform"/>
            <consortium name="The Broad Institute Genome Sequencing Center for Infectious Disease"/>
            <person name="Wu L."/>
            <person name="Ma J."/>
        </authorList>
    </citation>
    <scope>NUCLEOTIDE SEQUENCE [LARGE SCALE GENOMIC DNA]</scope>
    <source>
        <strain evidence="4 5">DT31</strain>
    </source>
</reference>
<feature type="transmembrane region" description="Helical" evidence="2">
    <location>
        <begin position="408"/>
        <end position="429"/>
    </location>
</feature>
<evidence type="ECO:0000256" key="2">
    <source>
        <dbReference type="SAM" id="Phobius"/>
    </source>
</evidence>
<dbReference type="CDD" id="cd04179">
    <property type="entry name" value="DPM_DPG-synthase_like"/>
    <property type="match status" value="1"/>
</dbReference>
<accession>A0ABD5WB68</accession>
<dbReference type="Proteomes" id="UP001596461">
    <property type="component" value="Unassembled WGS sequence"/>
</dbReference>
<gene>
    <name evidence="4" type="ORF">ACFQL9_12860</name>
</gene>
<organism evidence="4 5">
    <name type="scientific">Halobaculum lipolyticum</name>
    <dbReference type="NCBI Taxonomy" id="3032001"/>
    <lineage>
        <taxon>Archaea</taxon>
        <taxon>Methanobacteriati</taxon>
        <taxon>Methanobacteriota</taxon>
        <taxon>Stenosarchaea group</taxon>
        <taxon>Halobacteria</taxon>
        <taxon>Halobacteriales</taxon>
        <taxon>Haloferacaceae</taxon>
        <taxon>Halobaculum</taxon>
    </lineage>
</organism>
<feature type="transmembrane region" description="Helical" evidence="2">
    <location>
        <begin position="370"/>
        <end position="388"/>
    </location>
</feature>
<name>A0ABD5WB68_9EURY</name>
<protein>
    <submittedName>
        <fullName evidence="4">Glycosyltransferase family 2 protein</fullName>
    </submittedName>
</protein>
<keyword evidence="2" id="KW-0812">Transmembrane</keyword>
<dbReference type="RefSeq" id="WP_284032478.1">
    <property type="nucleotide sequence ID" value="NZ_CP126154.1"/>
</dbReference>
<proteinExistence type="predicted"/>
<evidence type="ECO:0000256" key="1">
    <source>
        <dbReference type="SAM" id="MobiDB-lite"/>
    </source>
</evidence>
<dbReference type="PANTHER" id="PTHR48090:SF7">
    <property type="entry name" value="RFBJ PROTEIN"/>
    <property type="match status" value="1"/>
</dbReference>
<keyword evidence="5" id="KW-1185">Reference proteome</keyword>
<dbReference type="Gene3D" id="3.90.550.10">
    <property type="entry name" value="Spore Coat Polysaccharide Biosynthesis Protein SpsA, Chain A"/>
    <property type="match status" value="1"/>
</dbReference>
<dbReference type="InterPro" id="IPR029044">
    <property type="entry name" value="Nucleotide-diphossugar_trans"/>
</dbReference>
<dbReference type="InterPro" id="IPR050256">
    <property type="entry name" value="Glycosyltransferase_2"/>
</dbReference>
<dbReference type="InterPro" id="IPR001173">
    <property type="entry name" value="Glyco_trans_2-like"/>
</dbReference>
<keyword evidence="2" id="KW-0472">Membrane</keyword>